<evidence type="ECO:0000313" key="3">
    <source>
        <dbReference type="Proteomes" id="UP000076502"/>
    </source>
</evidence>
<feature type="region of interest" description="Disordered" evidence="1">
    <location>
        <begin position="1"/>
        <end position="24"/>
    </location>
</feature>
<proteinExistence type="predicted"/>
<organism evidence="2 3">
    <name type="scientific">Dufourea novaeangliae</name>
    <name type="common">Sweat bee</name>
    <dbReference type="NCBI Taxonomy" id="178035"/>
    <lineage>
        <taxon>Eukaryota</taxon>
        <taxon>Metazoa</taxon>
        <taxon>Ecdysozoa</taxon>
        <taxon>Arthropoda</taxon>
        <taxon>Hexapoda</taxon>
        <taxon>Insecta</taxon>
        <taxon>Pterygota</taxon>
        <taxon>Neoptera</taxon>
        <taxon>Endopterygota</taxon>
        <taxon>Hymenoptera</taxon>
        <taxon>Apocrita</taxon>
        <taxon>Aculeata</taxon>
        <taxon>Apoidea</taxon>
        <taxon>Anthophila</taxon>
        <taxon>Halictidae</taxon>
        <taxon>Rophitinae</taxon>
        <taxon>Dufourea</taxon>
    </lineage>
</organism>
<dbReference type="Proteomes" id="UP000076502">
    <property type="component" value="Unassembled WGS sequence"/>
</dbReference>
<sequence length="57" mass="6479">MQSFQAGLANSPKESSRIMRNSKQAVSPFPSLIDCPELTTPRRGRSFDSWNAIYFTR</sequence>
<keyword evidence="3" id="KW-1185">Reference proteome</keyword>
<gene>
    <name evidence="2" type="ORF">WN55_01958</name>
</gene>
<accession>A0A154PF99</accession>
<evidence type="ECO:0000313" key="2">
    <source>
        <dbReference type="EMBL" id="KZC10521.1"/>
    </source>
</evidence>
<protein>
    <submittedName>
        <fullName evidence="2">Uncharacterized protein</fullName>
    </submittedName>
</protein>
<evidence type="ECO:0000256" key="1">
    <source>
        <dbReference type="SAM" id="MobiDB-lite"/>
    </source>
</evidence>
<reference evidence="2 3" key="1">
    <citation type="submission" date="2015-07" db="EMBL/GenBank/DDBJ databases">
        <title>The genome of Dufourea novaeangliae.</title>
        <authorList>
            <person name="Pan H."/>
            <person name="Kapheim K."/>
        </authorList>
    </citation>
    <scope>NUCLEOTIDE SEQUENCE [LARGE SCALE GENOMIC DNA]</scope>
    <source>
        <strain evidence="2">0120121106</strain>
        <tissue evidence="2">Whole body</tissue>
    </source>
</reference>
<dbReference type="EMBL" id="KQ434892">
    <property type="protein sequence ID" value="KZC10521.1"/>
    <property type="molecule type" value="Genomic_DNA"/>
</dbReference>
<name>A0A154PF99_DUFNO</name>
<dbReference type="AlphaFoldDB" id="A0A154PF99"/>